<accession>A0ABW3TWD1</accession>
<evidence type="ECO:0000313" key="1">
    <source>
        <dbReference type="EMBL" id="MFD1205116.1"/>
    </source>
</evidence>
<protein>
    <recommendedName>
        <fullName evidence="3">Lipoprotein</fullName>
    </recommendedName>
</protein>
<evidence type="ECO:0008006" key="3">
    <source>
        <dbReference type="Google" id="ProtNLM"/>
    </source>
</evidence>
<dbReference type="RefSeq" id="WP_336824065.1">
    <property type="nucleotide sequence ID" value="NZ_JBHTLT010000039.1"/>
</dbReference>
<name>A0ABW3TWD1_9BACL</name>
<reference evidence="2" key="1">
    <citation type="journal article" date="2019" name="Int. J. Syst. Evol. Microbiol.">
        <title>The Global Catalogue of Microorganisms (GCM) 10K type strain sequencing project: providing services to taxonomists for standard genome sequencing and annotation.</title>
        <authorList>
            <consortium name="The Broad Institute Genomics Platform"/>
            <consortium name="The Broad Institute Genome Sequencing Center for Infectious Disease"/>
            <person name="Wu L."/>
            <person name="Ma J."/>
        </authorList>
    </citation>
    <scope>NUCLEOTIDE SEQUENCE [LARGE SCALE GENOMIC DNA]</scope>
    <source>
        <strain evidence="2">CCUG 53915</strain>
    </source>
</reference>
<dbReference type="Proteomes" id="UP001597231">
    <property type="component" value="Unassembled WGS sequence"/>
</dbReference>
<proteinExistence type="predicted"/>
<sequence length="154" mass="17343">MRKYLLIAAVVFIIALTGCNHVETKVGKPPEVFVKIGDENYRTELGTYCWSENGIGECVDTAGSIELLAGKTPIKVKPGEEIKFVMDYEPKPNKSYVTQMFNGEKTEIVVDDHQFTAPTQSGVYYYDYGVWWMDEKEANVSNGDAFYAFAIEVE</sequence>
<keyword evidence="2" id="KW-1185">Reference proteome</keyword>
<organism evidence="1 2">
    <name type="scientific">Sporosarcina contaminans</name>
    <dbReference type="NCBI Taxonomy" id="633403"/>
    <lineage>
        <taxon>Bacteria</taxon>
        <taxon>Bacillati</taxon>
        <taxon>Bacillota</taxon>
        <taxon>Bacilli</taxon>
        <taxon>Bacillales</taxon>
        <taxon>Caryophanaceae</taxon>
        <taxon>Sporosarcina</taxon>
    </lineage>
</organism>
<dbReference type="EMBL" id="JBHTLT010000039">
    <property type="protein sequence ID" value="MFD1205116.1"/>
    <property type="molecule type" value="Genomic_DNA"/>
</dbReference>
<evidence type="ECO:0000313" key="2">
    <source>
        <dbReference type="Proteomes" id="UP001597231"/>
    </source>
</evidence>
<comment type="caution">
    <text evidence="1">The sequence shown here is derived from an EMBL/GenBank/DDBJ whole genome shotgun (WGS) entry which is preliminary data.</text>
</comment>
<gene>
    <name evidence="1" type="ORF">ACFQ38_08370</name>
</gene>
<dbReference type="PROSITE" id="PS51257">
    <property type="entry name" value="PROKAR_LIPOPROTEIN"/>
    <property type="match status" value="1"/>
</dbReference>